<organism evidence="2 4">
    <name type="scientific">Gordonia hongkongensis</name>
    <dbReference type="NCBI Taxonomy" id="1701090"/>
    <lineage>
        <taxon>Bacteria</taxon>
        <taxon>Bacillati</taxon>
        <taxon>Actinomycetota</taxon>
        <taxon>Actinomycetes</taxon>
        <taxon>Mycobacteriales</taxon>
        <taxon>Gordoniaceae</taxon>
        <taxon>Gordonia</taxon>
    </lineage>
</organism>
<protein>
    <submittedName>
        <fullName evidence="2">Uncharacterized protein</fullName>
    </submittedName>
</protein>
<evidence type="ECO:0000313" key="4">
    <source>
        <dbReference type="Proteomes" id="UP001213504"/>
    </source>
</evidence>
<sequence length="45" mass="5129">MIISLAATWVPASIVVVADQDENPEIHRRRKASARRERFASFFSV</sequence>
<proteinExistence type="predicted"/>
<reference evidence="1" key="1">
    <citation type="journal article" date="2022" name="Data Brief">
        <title>Draft genome sequence data of Gordonia hongkongensis strain EUFUS-Z928 isolated from the octocoral Eunicea fusca.</title>
        <authorList>
            <person name="Sanchez-Suarez J."/>
            <person name="Diaz L."/>
            <person name="Melo-Bolivar J."/>
            <person name="Villamil L."/>
        </authorList>
    </citation>
    <scope>NUCLEOTIDE SEQUENCE</scope>
    <source>
        <strain evidence="1">EUFUS-Z928</strain>
    </source>
</reference>
<evidence type="ECO:0000313" key="2">
    <source>
        <dbReference type="EMBL" id="WFP24904.1"/>
    </source>
</evidence>
<accession>A0AAX3T7J0</accession>
<keyword evidence="3" id="KW-1185">Reference proteome</keyword>
<evidence type="ECO:0000313" key="3">
    <source>
        <dbReference type="Proteomes" id="UP001152308"/>
    </source>
</evidence>
<dbReference type="EMBL" id="JAKJLQ010000001">
    <property type="protein sequence ID" value="MDF6099447.1"/>
    <property type="molecule type" value="Genomic_DNA"/>
</dbReference>
<dbReference type="RefSeq" id="WP_159371731.1">
    <property type="nucleotide sequence ID" value="NZ_CBDRND010000025.1"/>
</dbReference>
<dbReference type="Proteomes" id="UP001152308">
    <property type="component" value="Unassembled WGS sequence"/>
</dbReference>
<dbReference type="EMBL" id="CP121270">
    <property type="protein sequence ID" value="WFP24904.1"/>
    <property type="molecule type" value="Genomic_DNA"/>
</dbReference>
<dbReference type="Proteomes" id="UP001213504">
    <property type="component" value="Chromosome"/>
</dbReference>
<evidence type="ECO:0000313" key="1">
    <source>
        <dbReference type="EMBL" id="MDF6099447.1"/>
    </source>
</evidence>
<reference evidence="2" key="3">
    <citation type="submission" date="2023-04" db="EMBL/GenBank/DDBJ databases">
        <title>Complete genome sequence of a phthalic acid esters degrading bacterial strain.</title>
        <authorList>
            <person name="Weng L."/>
            <person name="Jia Y."/>
            <person name="Ren L."/>
        </authorList>
    </citation>
    <scope>NUCLEOTIDE SEQUENCE</scope>
    <source>
        <strain evidence="2">RL-LY01</strain>
    </source>
</reference>
<dbReference type="AlphaFoldDB" id="A0AAX3T7J0"/>
<gene>
    <name evidence="1" type="ORF">L2299_00065</name>
    <name evidence="2" type="ORF">P9A14_22820</name>
</gene>
<reference evidence="1" key="2">
    <citation type="submission" date="2022-01" db="EMBL/GenBank/DDBJ databases">
        <authorList>
            <person name="Sanchez-Suarez J."/>
            <person name="Villamil L."/>
            <person name="Diaz L.E."/>
        </authorList>
    </citation>
    <scope>NUCLEOTIDE SEQUENCE</scope>
    <source>
        <strain evidence="1">EUFUS-Z928</strain>
    </source>
</reference>
<name>A0AAX3T7J0_9ACTN</name>